<comment type="caution">
    <text evidence="3">The sequence shown here is derived from an EMBL/GenBank/DDBJ whole genome shotgun (WGS) entry which is preliminary data.</text>
</comment>
<dbReference type="PROSITE" id="PS50011">
    <property type="entry name" value="PROTEIN_KINASE_DOM"/>
    <property type="match status" value="1"/>
</dbReference>
<dbReference type="InterPro" id="IPR001245">
    <property type="entry name" value="Ser-Thr/Tyr_kinase_cat_dom"/>
</dbReference>
<evidence type="ECO:0000259" key="2">
    <source>
        <dbReference type="PROSITE" id="PS50011"/>
    </source>
</evidence>
<name>A0A813IBH6_POLGL</name>
<dbReference type="InterPro" id="IPR011009">
    <property type="entry name" value="Kinase-like_dom_sf"/>
</dbReference>
<accession>A0A813IBH6</accession>
<dbReference type="Gene3D" id="1.10.510.10">
    <property type="entry name" value="Transferase(Phosphotransferase) domain 1"/>
    <property type="match status" value="1"/>
</dbReference>
<dbReference type="Proteomes" id="UP000626109">
    <property type="component" value="Unassembled WGS sequence"/>
</dbReference>
<dbReference type="SUPFAM" id="SSF56112">
    <property type="entry name" value="Protein kinase-like (PK-like)"/>
    <property type="match status" value="1"/>
</dbReference>
<organism evidence="3 4">
    <name type="scientific">Polarella glacialis</name>
    <name type="common">Dinoflagellate</name>
    <dbReference type="NCBI Taxonomy" id="89957"/>
    <lineage>
        <taxon>Eukaryota</taxon>
        <taxon>Sar</taxon>
        <taxon>Alveolata</taxon>
        <taxon>Dinophyceae</taxon>
        <taxon>Suessiales</taxon>
        <taxon>Suessiaceae</taxon>
        <taxon>Polarella</taxon>
    </lineage>
</organism>
<protein>
    <recommendedName>
        <fullName evidence="2">Protein kinase domain-containing protein</fullName>
    </recommendedName>
</protein>
<dbReference type="InterPro" id="IPR000719">
    <property type="entry name" value="Prot_kinase_dom"/>
</dbReference>
<sequence>MRGNLLHELRMMRVIRHPNIVLFYGACIEEESREVALVFEKVSGHTLCAWISQKNPGEDNNNNNNSNNNNR</sequence>
<dbReference type="AlphaFoldDB" id="A0A813IBH6"/>
<gene>
    <name evidence="3" type="ORF">PGLA2088_LOCUS5823</name>
</gene>
<evidence type="ECO:0000313" key="4">
    <source>
        <dbReference type="Proteomes" id="UP000626109"/>
    </source>
</evidence>
<feature type="region of interest" description="Disordered" evidence="1">
    <location>
        <begin position="52"/>
        <end position="71"/>
    </location>
</feature>
<dbReference type="GO" id="GO:0005524">
    <property type="term" value="F:ATP binding"/>
    <property type="evidence" value="ECO:0007669"/>
    <property type="project" value="InterPro"/>
</dbReference>
<dbReference type="Pfam" id="PF07714">
    <property type="entry name" value="PK_Tyr_Ser-Thr"/>
    <property type="match status" value="1"/>
</dbReference>
<reference evidence="3" key="1">
    <citation type="submission" date="2021-02" db="EMBL/GenBank/DDBJ databases">
        <authorList>
            <person name="Dougan E. K."/>
            <person name="Rhodes N."/>
            <person name="Thang M."/>
            <person name="Chan C."/>
        </authorList>
    </citation>
    <scope>NUCLEOTIDE SEQUENCE</scope>
</reference>
<proteinExistence type="predicted"/>
<evidence type="ECO:0000256" key="1">
    <source>
        <dbReference type="SAM" id="MobiDB-lite"/>
    </source>
</evidence>
<dbReference type="GO" id="GO:0004672">
    <property type="term" value="F:protein kinase activity"/>
    <property type="evidence" value="ECO:0007669"/>
    <property type="project" value="InterPro"/>
</dbReference>
<evidence type="ECO:0000313" key="3">
    <source>
        <dbReference type="EMBL" id="CAE8647604.1"/>
    </source>
</evidence>
<dbReference type="EMBL" id="CAJNNW010005658">
    <property type="protein sequence ID" value="CAE8647604.1"/>
    <property type="molecule type" value="Genomic_DNA"/>
</dbReference>
<feature type="compositionally biased region" description="Low complexity" evidence="1">
    <location>
        <begin position="60"/>
        <end position="71"/>
    </location>
</feature>
<feature type="domain" description="Protein kinase" evidence="2">
    <location>
        <begin position="1"/>
        <end position="71"/>
    </location>
</feature>